<dbReference type="RefSeq" id="WP_249280625.1">
    <property type="nucleotide sequence ID" value="NZ_JACRSS010000004.1"/>
</dbReference>
<dbReference type="GO" id="GO:0006629">
    <property type="term" value="P:lipid metabolic process"/>
    <property type="evidence" value="ECO:0007669"/>
    <property type="project" value="InterPro"/>
</dbReference>
<name>A0A926HWG0_9FIRM</name>
<dbReference type="PANTHER" id="PTHR46211">
    <property type="entry name" value="GLYCEROPHOSPHORYL DIESTER PHOSPHODIESTERASE"/>
    <property type="match status" value="1"/>
</dbReference>
<dbReference type="SUPFAM" id="SSF51695">
    <property type="entry name" value="PLC-like phosphodiesterases"/>
    <property type="match status" value="1"/>
</dbReference>
<dbReference type="Gene3D" id="3.20.20.190">
    <property type="entry name" value="Phosphatidylinositol (PI) phosphodiesterase"/>
    <property type="match status" value="1"/>
</dbReference>
<sequence length="272" mass="31172">MILLYILVGILVLGVFYLFAIAPSHSQDLTAYAGWHFAHRGLHSLSPDTPENSLSAFRQAIAHGYGIELDLQLSKDGQVFVFHDDYLNRVCHAEGLASSYSYPELCRFSLSGTQEHIPLFRDVLALVQGKVPLIIEFKTSKRNRELCEKAWELLKGYPGSFVVESFDPRILTWFKRHHPQVVRGILATHLKPADGFPAPLRFALRSLWLNFLGRPHFIAYEHIYKNNLSLVFARRIFHAFCAAWTVRQPSEMDETRFDLFIFENFLPPSHSG</sequence>
<organism evidence="2 3">
    <name type="scientific">Guopingia tenuis</name>
    <dbReference type="NCBI Taxonomy" id="2763656"/>
    <lineage>
        <taxon>Bacteria</taxon>
        <taxon>Bacillati</taxon>
        <taxon>Bacillota</taxon>
        <taxon>Clostridia</taxon>
        <taxon>Christensenellales</taxon>
        <taxon>Christensenellaceae</taxon>
        <taxon>Guopingia</taxon>
    </lineage>
</organism>
<dbReference type="Proteomes" id="UP000617951">
    <property type="component" value="Unassembled WGS sequence"/>
</dbReference>
<accession>A0A926HWG0</accession>
<evidence type="ECO:0000259" key="1">
    <source>
        <dbReference type="PROSITE" id="PS51704"/>
    </source>
</evidence>
<proteinExistence type="predicted"/>
<dbReference type="PANTHER" id="PTHR46211:SF1">
    <property type="entry name" value="GLYCEROPHOSPHODIESTER PHOSPHODIESTERASE, CYTOPLASMIC"/>
    <property type="match status" value="1"/>
</dbReference>
<dbReference type="Pfam" id="PF03009">
    <property type="entry name" value="GDPD"/>
    <property type="match status" value="1"/>
</dbReference>
<dbReference type="PROSITE" id="PS51704">
    <property type="entry name" value="GP_PDE"/>
    <property type="match status" value="1"/>
</dbReference>
<dbReference type="InterPro" id="IPR017946">
    <property type="entry name" value="PLC-like_Pdiesterase_TIM-brl"/>
</dbReference>
<feature type="domain" description="GP-PDE" evidence="1">
    <location>
        <begin position="34"/>
        <end position="272"/>
    </location>
</feature>
<protein>
    <submittedName>
        <fullName evidence="2">Glycerophosphodiester phosphodiesterase</fullName>
    </submittedName>
</protein>
<reference evidence="2" key="1">
    <citation type="submission" date="2020-08" db="EMBL/GenBank/DDBJ databases">
        <title>Genome public.</title>
        <authorList>
            <person name="Liu C."/>
            <person name="Sun Q."/>
        </authorList>
    </citation>
    <scope>NUCLEOTIDE SEQUENCE</scope>
    <source>
        <strain evidence="2">NSJ-63</strain>
    </source>
</reference>
<dbReference type="EMBL" id="JACRSS010000004">
    <property type="protein sequence ID" value="MBC8538984.1"/>
    <property type="molecule type" value="Genomic_DNA"/>
</dbReference>
<dbReference type="AlphaFoldDB" id="A0A926HWG0"/>
<comment type="caution">
    <text evidence="2">The sequence shown here is derived from an EMBL/GenBank/DDBJ whole genome shotgun (WGS) entry which is preliminary data.</text>
</comment>
<keyword evidence="3" id="KW-1185">Reference proteome</keyword>
<gene>
    <name evidence="2" type="ORF">H8693_08560</name>
</gene>
<evidence type="ECO:0000313" key="2">
    <source>
        <dbReference type="EMBL" id="MBC8538984.1"/>
    </source>
</evidence>
<evidence type="ECO:0000313" key="3">
    <source>
        <dbReference type="Proteomes" id="UP000617951"/>
    </source>
</evidence>
<dbReference type="GO" id="GO:0008081">
    <property type="term" value="F:phosphoric diester hydrolase activity"/>
    <property type="evidence" value="ECO:0007669"/>
    <property type="project" value="InterPro"/>
</dbReference>
<dbReference type="InterPro" id="IPR030395">
    <property type="entry name" value="GP_PDE_dom"/>
</dbReference>